<name>A0AAD5NH16_ACENE</name>
<dbReference type="AlphaFoldDB" id="A0AAD5NH16"/>
<sequence>MLMDIECNMTRVSTSGPLELEVSMGALLGKGWIDLAKLTGSTSKVVRTVAAKTHGVLFTSPRFVAIKGSTSKELHLHERLCLHQLGNLQKLTSKTPSEMNFKDMVMLCHLSKPLDRLALATPTKEATLVFDRTLKDLLRHMDVLSTYSN</sequence>
<dbReference type="EMBL" id="JAJSOW010000106">
    <property type="protein sequence ID" value="KAI9160075.1"/>
    <property type="molecule type" value="Genomic_DNA"/>
</dbReference>
<reference evidence="1" key="1">
    <citation type="journal article" date="2022" name="Plant J.">
        <title>Strategies of tolerance reflected in two North American maple genomes.</title>
        <authorList>
            <person name="McEvoy S.L."/>
            <person name="Sezen U.U."/>
            <person name="Trouern-Trend A."/>
            <person name="McMahon S.M."/>
            <person name="Schaberg P.G."/>
            <person name="Yang J."/>
            <person name="Wegrzyn J.L."/>
            <person name="Swenson N.G."/>
        </authorList>
    </citation>
    <scope>NUCLEOTIDE SEQUENCE</scope>
    <source>
        <strain evidence="1">91603</strain>
    </source>
</reference>
<protein>
    <submittedName>
        <fullName evidence="1">Uncharacterized protein</fullName>
    </submittedName>
</protein>
<evidence type="ECO:0000313" key="2">
    <source>
        <dbReference type="Proteomes" id="UP001064489"/>
    </source>
</evidence>
<evidence type="ECO:0000313" key="1">
    <source>
        <dbReference type="EMBL" id="KAI9160075.1"/>
    </source>
</evidence>
<organism evidence="1 2">
    <name type="scientific">Acer negundo</name>
    <name type="common">Box elder</name>
    <dbReference type="NCBI Taxonomy" id="4023"/>
    <lineage>
        <taxon>Eukaryota</taxon>
        <taxon>Viridiplantae</taxon>
        <taxon>Streptophyta</taxon>
        <taxon>Embryophyta</taxon>
        <taxon>Tracheophyta</taxon>
        <taxon>Spermatophyta</taxon>
        <taxon>Magnoliopsida</taxon>
        <taxon>eudicotyledons</taxon>
        <taxon>Gunneridae</taxon>
        <taxon>Pentapetalae</taxon>
        <taxon>rosids</taxon>
        <taxon>malvids</taxon>
        <taxon>Sapindales</taxon>
        <taxon>Sapindaceae</taxon>
        <taxon>Hippocastanoideae</taxon>
        <taxon>Acereae</taxon>
        <taxon>Acer</taxon>
    </lineage>
</organism>
<gene>
    <name evidence="1" type="ORF">LWI28_004887</name>
</gene>
<proteinExistence type="predicted"/>
<dbReference type="Proteomes" id="UP001064489">
    <property type="component" value="Chromosome 2"/>
</dbReference>
<keyword evidence="2" id="KW-1185">Reference proteome</keyword>
<reference evidence="1" key="2">
    <citation type="submission" date="2023-02" db="EMBL/GenBank/DDBJ databases">
        <authorList>
            <person name="Swenson N.G."/>
            <person name="Wegrzyn J.L."/>
            <person name="Mcevoy S.L."/>
        </authorList>
    </citation>
    <scope>NUCLEOTIDE SEQUENCE</scope>
    <source>
        <strain evidence="1">91603</strain>
        <tissue evidence="1">Leaf</tissue>
    </source>
</reference>
<accession>A0AAD5NH16</accession>
<comment type="caution">
    <text evidence="1">The sequence shown here is derived from an EMBL/GenBank/DDBJ whole genome shotgun (WGS) entry which is preliminary data.</text>
</comment>